<dbReference type="SMART" id="SM00849">
    <property type="entry name" value="Lactamase_B"/>
    <property type="match status" value="1"/>
</dbReference>
<reference evidence="7 8" key="1">
    <citation type="submission" date="2024-04" db="EMBL/GenBank/DDBJ databases">
        <title>Luteolibacter sp. isolated from soil.</title>
        <authorList>
            <person name="An J."/>
        </authorList>
    </citation>
    <scope>NUCLEOTIDE SEQUENCE [LARGE SCALE GENOMIC DNA]</scope>
    <source>
        <strain evidence="7 8">Y139</strain>
    </source>
</reference>
<dbReference type="PANTHER" id="PTHR46233:SF3">
    <property type="entry name" value="HYDROXYACYLGLUTATHIONE HYDROLASE GLOC"/>
    <property type="match status" value="1"/>
</dbReference>
<comment type="caution">
    <text evidence="7">The sequence shown here is derived from an EMBL/GenBank/DDBJ whole genome shotgun (WGS) entry which is preliminary data.</text>
</comment>
<keyword evidence="3" id="KW-0378">Hydrolase</keyword>
<dbReference type="PANTHER" id="PTHR46233">
    <property type="entry name" value="HYDROXYACYLGLUTATHIONE HYDROLASE GLOC"/>
    <property type="match status" value="1"/>
</dbReference>
<keyword evidence="8" id="KW-1185">Reference proteome</keyword>
<dbReference type="RefSeq" id="WP_341405769.1">
    <property type="nucleotide sequence ID" value="NZ_JBBUKT010000006.1"/>
</dbReference>
<evidence type="ECO:0000256" key="2">
    <source>
        <dbReference type="ARBA" id="ARBA00022723"/>
    </source>
</evidence>
<sequence length="260" mass="27304">MLYDTTADVIRKALRGLGLAPSEAAARCGLAEREVISASRGPAFRETLLLLAPALGLNAHALAGLPSYTPPASGLPEIIRLELPFDDETVNAWLVQAGPEDFLLFDAGPHTTAIRDALDDRGIEDVHVLITHLHGDHLDGLASLKGRTRSVAMPQEDVKPGDRLKFGTLTVEVIDLPGHCPGAVGYRIEGLARPVCVTGDALFAGSMGGCAPDGPYQEALEALRANVLTLPDETTLLPGHGPETSVGSEKLGNAFLATGR</sequence>
<protein>
    <submittedName>
        <fullName evidence="7">MBL fold metallo-hydrolase</fullName>
    </submittedName>
</protein>
<evidence type="ECO:0000259" key="6">
    <source>
        <dbReference type="SMART" id="SM00849"/>
    </source>
</evidence>
<evidence type="ECO:0000256" key="1">
    <source>
        <dbReference type="ARBA" id="ARBA00001947"/>
    </source>
</evidence>
<keyword evidence="4" id="KW-0862">Zinc</keyword>
<dbReference type="CDD" id="cd06262">
    <property type="entry name" value="metallo-hydrolase-like_MBL-fold"/>
    <property type="match status" value="1"/>
</dbReference>
<dbReference type="Gene3D" id="3.60.15.10">
    <property type="entry name" value="Ribonuclease Z/Hydroxyacylglutathione hydrolase-like"/>
    <property type="match status" value="2"/>
</dbReference>
<dbReference type="Pfam" id="PF00753">
    <property type="entry name" value="Lactamase_B"/>
    <property type="match status" value="1"/>
</dbReference>
<accession>A0ABU9AYI2</accession>
<evidence type="ECO:0000313" key="8">
    <source>
        <dbReference type="Proteomes" id="UP001371305"/>
    </source>
</evidence>
<evidence type="ECO:0000313" key="7">
    <source>
        <dbReference type="EMBL" id="MEK7952009.1"/>
    </source>
</evidence>
<evidence type="ECO:0000256" key="5">
    <source>
        <dbReference type="SAM" id="MobiDB-lite"/>
    </source>
</evidence>
<evidence type="ECO:0000256" key="3">
    <source>
        <dbReference type="ARBA" id="ARBA00022801"/>
    </source>
</evidence>
<keyword evidence="2" id="KW-0479">Metal-binding</keyword>
<dbReference type="InterPro" id="IPR051453">
    <property type="entry name" value="MBL_Glyoxalase_II"/>
</dbReference>
<feature type="region of interest" description="Disordered" evidence="5">
    <location>
        <begin position="237"/>
        <end position="260"/>
    </location>
</feature>
<name>A0ABU9AYI2_9BACT</name>
<organism evidence="7 8">
    <name type="scientific">Luteolibacter soli</name>
    <dbReference type="NCBI Taxonomy" id="3135280"/>
    <lineage>
        <taxon>Bacteria</taxon>
        <taxon>Pseudomonadati</taxon>
        <taxon>Verrucomicrobiota</taxon>
        <taxon>Verrucomicrobiia</taxon>
        <taxon>Verrucomicrobiales</taxon>
        <taxon>Verrucomicrobiaceae</taxon>
        <taxon>Luteolibacter</taxon>
    </lineage>
</organism>
<feature type="domain" description="Metallo-beta-lactamase" evidence="6">
    <location>
        <begin position="89"/>
        <end position="240"/>
    </location>
</feature>
<dbReference type="InterPro" id="IPR036866">
    <property type="entry name" value="RibonucZ/Hydroxyglut_hydro"/>
</dbReference>
<proteinExistence type="predicted"/>
<gene>
    <name evidence="7" type="ORF">WKV53_15950</name>
</gene>
<dbReference type="Proteomes" id="UP001371305">
    <property type="component" value="Unassembled WGS sequence"/>
</dbReference>
<dbReference type="SUPFAM" id="SSF56281">
    <property type="entry name" value="Metallo-hydrolase/oxidoreductase"/>
    <property type="match status" value="1"/>
</dbReference>
<dbReference type="EMBL" id="JBBUKT010000006">
    <property type="protein sequence ID" value="MEK7952009.1"/>
    <property type="molecule type" value="Genomic_DNA"/>
</dbReference>
<comment type="cofactor">
    <cofactor evidence="1">
        <name>Zn(2+)</name>
        <dbReference type="ChEBI" id="CHEBI:29105"/>
    </cofactor>
</comment>
<dbReference type="InterPro" id="IPR001279">
    <property type="entry name" value="Metallo-B-lactamas"/>
</dbReference>
<evidence type="ECO:0000256" key="4">
    <source>
        <dbReference type="ARBA" id="ARBA00022833"/>
    </source>
</evidence>